<accession>A0A1M5QUS5</accession>
<feature type="transmembrane region" description="Helical" evidence="1">
    <location>
        <begin position="41"/>
        <end position="61"/>
    </location>
</feature>
<dbReference type="EMBL" id="FQXI01000003">
    <property type="protein sequence ID" value="SHH17708.1"/>
    <property type="molecule type" value="Genomic_DNA"/>
</dbReference>
<dbReference type="STRING" id="1120995.SAMN02745245_00746"/>
<proteinExistence type="predicted"/>
<dbReference type="Proteomes" id="UP000184032">
    <property type="component" value="Unassembled WGS sequence"/>
</dbReference>
<organism evidence="2 3">
    <name type="scientific">Anaerosphaera aminiphila DSM 21120</name>
    <dbReference type="NCBI Taxonomy" id="1120995"/>
    <lineage>
        <taxon>Bacteria</taxon>
        <taxon>Bacillati</taxon>
        <taxon>Bacillota</taxon>
        <taxon>Tissierellia</taxon>
        <taxon>Tissierellales</taxon>
        <taxon>Peptoniphilaceae</taxon>
        <taxon>Anaerosphaera</taxon>
    </lineage>
</organism>
<evidence type="ECO:0000313" key="2">
    <source>
        <dbReference type="EMBL" id="SHH17708.1"/>
    </source>
</evidence>
<evidence type="ECO:0000256" key="1">
    <source>
        <dbReference type="SAM" id="Phobius"/>
    </source>
</evidence>
<name>A0A1M5QUS5_9FIRM</name>
<keyword evidence="1" id="KW-1133">Transmembrane helix</keyword>
<keyword evidence="3" id="KW-1185">Reference proteome</keyword>
<keyword evidence="1" id="KW-0472">Membrane</keyword>
<dbReference type="OrthoDB" id="2054925at2"/>
<gene>
    <name evidence="2" type="ORF">SAMN02745245_00746</name>
</gene>
<reference evidence="2 3" key="1">
    <citation type="submission" date="2016-11" db="EMBL/GenBank/DDBJ databases">
        <authorList>
            <person name="Jaros S."/>
            <person name="Januszkiewicz K."/>
            <person name="Wedrychowicz H."/>
        </authorList>
    </citation>
    <scope>NUCLEOTIDE SEQUENCE [LARGE SCALE GENOMIC DNA]</scope>
    <source>
        <strain evidence="2 3">DSM 21120</strain>
    </source>
</reference>
<dbReference type="AlphaFoldDB" id="A0A1M5QUS5"/>
<protein>
    <recommendedName>
        <fullName evidence="4">DUF3311 domain-containing protein</fullName>
    </recommendedName>
</protein>
<evidence type="ECO:0008006" key="4">
    <source>
        <dbReference type="Google" id="ProtNLM"/>
    </source>
</evidence>
<sequence length="76" mass="8918">MKNKIIIPIFVVLFILGAFPFKFTAQSGNYLFGWLPVPLAFWWLLMIVNLVFVLIVSKHFVNVSERESKDEEEEEK</sequence>
<dbReference type="RefSeq" id="WP_073183881.1">
    <property type="nucleotide sequence ID" value="NZ_FQXI01000003.1"/>
</dbReference>
<keyword evidence="1" id="KW-0812">Transmembrane</keyword>
<evidence type="ECO:0000313" key="3">
    <source>
        <dbReference type="Proteomes" id="UP000184032"/>
    </source>
</evidence>